<proteinExistence type="predicted"/>
<feature type="compositionally biased region" description="Polar residues" evidence="1">
    <location>
        <begin position="9"/>
        <end position="23"/>
    </location>
</feature>
<dbReference type="EMBL" id="CP136336">
    <property type="protein sequence ID" value="WOB06330.1"/>
    <property type="molecule type" value="Genomic_DNA"/>
</dbReference>
<dbReference type="Proteomes" id="UP001303946">
    <property type="component" value="Chromosome"/>
</dbReference>
<reference evidence="2 3" key="1">
    <citation type="submission" date="2023-10" db="EMBL/GenBank/DDBJ databases">
        <title>Bacteria for the degradation of biodegradable plastic PBAT(Polybutylene adipate terephthalate).</title>
        <authorList>
            <person name="Weon H.-Y."/>
            <person name="Yeon J."/>
        </authorList>
    </citation>
    <scope>NUCLEOTIDE SEQUENCE [LARGE SCALE GENOMIC DNA]</scope>
    <source>
        <strain evidence="2 3">SBD 7-3</strain>
    </source>
</reference>
<feature type="compositionally biased region" description="Basic and acidic residues" evidence="1">
    <location>
        <begin position="27"/>
        <end position="63"/>
    </location>
</feature>
<feature type="region of interest" description="Disordered" evidence="1">
    <location>
        <begin position="1"/>
        <end position="82"/>
    </location>
</feature>
<protein>
    <submittedName>
        <fullName evidence="2">Uncharacterized protein</fullName>
    </submittedName>
</protein>
<feature type="compositionally biased region" description="Basic and acidic residues" evidence="1">
    <location>
        <begin position="72"/>
        <end position="82"/>
    </location>
</feature>
<organism evidence="2 3">
    <name type="scientific">Piscinibacter gummiphilus</name>
    <dbReference type="NCBI Taxonomy" id="946333"/>
    <lineage>
        <taxon>Bacteria</taxon>
        <taxon>Pseudomonadati</taxon>
        <taxon>Pseudomonadota</taxon>
        <taxon>Betaproteobacteria</taxon>
        <taxon>Burkholderiales</taxon>
        <taxon>Sphaerotilaceae</taxon>
        <taxon>Piscinibacter</taxon>
    </lineage>
</organism>
<evidence type="ECO:0000313" key="3">
    <source>
        <dbReference type="Proteomes" id="UP001303946"/>
    </source>
</evidence>
<keyword evidence="3" id="KW-1185">Reference proteome</keyword>
<gene>
    <name evidence="2" type="ORF">RXV79_15505</name>
</gene>
<name>A0ABZ0CTP9_9BURK</name>
<evidence type="ECO:0000313" key="2">
    <source>
        <dbReference type="EMBL" id="WOB06330.1"/>
    </source>
</evidence>
<dbReference type="RefSeq" id="WP_316698741.1">
    <property type="nucleotide sequence ID" value="NZ_CP136336.1"/>
</dbReference>
<sequence>MSEKRQGLTKPQQGDTDAASSKTVPRMPHERDESSDSHDDGEPRPLMKKAHDDVTKGRVDTDRGTPMNETYQRQKEAPQKKT</sequence>
<accession>A0ABZ0CTP9</accession>
<evidence type="ECO:0000256" key="1">
    <source>
        <dbReference type="SAM" id="MobiDB-lite"/>
    </source>
</evidence>